<sequence>MTIKINKNFLSQPIVILLIITITLGIGFRFLYLDKKVYWHDEVYTSLRAAGFSGDDIDRESFQNQIIPAKQLQKYQQIKPQSTLIGTLNSLTIENPHHPPLYYFIARLWMQKFGGSLAASRSLPALISLLSLPLIYVLARQLFNSHLTALLATTFLAVSPVEILFAQTARQYSLVTVLSIASSILLLKALDSRSWKKWGLYIVISAVGLYTHLFFCFTLISHGIFVISNWFFSNYVVRISPENQSNLSKFQLLIQTLPLDYFMASVGIIILYLPWIIVVINNLQQAYYATNWVRVSVSFDFLLKKWILSFSCMFIDLDFGFYNIGTYLLRLLFLIIIAWGIYMVCRYCNLSTKLFILTSIFIPFIILVIPDLVQGGKRSAITRYLIPCFPAIYLSVAYLLGKYLSQKYWRVVLGILLTASITSCTVSAISDTWWHNAPSYFNGEVAKKINASDSPILLSDLGVNYTNRGDLISLSYILDDDVRLLLLNNSPNFEIVENESEIFVFRPSERLREALKAKQWEFESVVNEELWKVKNSSLMDN</sequence>
<dbReference type="PANTHER" id="PTHR33908">
    <property type="entry name" value="MANNOSYLTRANSFERASE YKCB-RELATED"/>
    <property type="match status" value="1"/>
</dbReference>
<evidence type="ECO:0000313" key="10">
    <source>
        <dbReference type="EMBL" id="RQH27621.1"/>
    </source>
</evidence>
<dbReference type="InterPro" id="IPR038731">
    <property type="entry name" value="RgtA/B/C-like"/>
</dbReference>
<feature type="transmembrane region" description="Helical" evidence="8">
    <location>
        <begin position="352"/>
        <end position="369"/>
    </location>
</feature>
<dbReference type="GO" id="GO:0005886">
    <property type="term" value="C:plasma membrane"/>
    <property type="evidence" value="ECO:0007669"/>
    <property type="project" value="UniProtKB-SubCell"/>
</dbReference>
<dbReference type="Proteomes" id="UP000269154">
    <property type="component" value="Unassembled WGS sequence"/>
</dbReference>
<evidence type="ECO:0000256" key="3">
    <source>
        <dbReference type="ARBA" id="ARBA00022676"/>
    </source>
</evidence>
<feature type="transmembrane region" description="Helical" evidence="8">
    <location>
        <begin position="381"/>
        <end position="401"/>
    </location>
</feature>
<comment type="subcellular location">
    <subcellularLocation>
        <location evidence="1">Cell membrane</location>
        <topology evidence="1">Multi-pass membrane protein</topology>
    </subcellularLocation>
</comment>
<dbReference type="PANTHER" id="PTHR33908:SF11">
    <property type="entry name" value="MEMBRANE PROTEIN"/>
    <property type="match status" value="1"/>
</dbReference>
<evidence type="ECO:0000256" key="6">
    <source>
        <dbReference type="ARBA" id="ARBA00022989"/>
    </source>
</evidence>
<dbReference type="GO" id="GO:0016763">
    <property type="term" value="F:pentosyltransferase activity"/>
    <property type="evidence" value="ECO:0007669"/>
    <property type="project" value="TreeGrafter"/>
</dbReference>
<comment type="caution">
    <text evidence="10">The sequence shown here is derived from an EMBL/GenBank/DDBJ whole genome shotgun (WGS) entry which is preliminary data.</text>
</comment>
<evidence type="ECO:0000256" key="2">
    <source>
        <dbReference type="ARBA" id="ARBA00022475"/>
    </source>
</evidence>
<evidence type="ECO:0000256" key="5">
    <source>
        <dbReference type="ARBA" id="ARBA00022692"/>
    </source>
</evidence>
<feature type="transmembrane region" description="Helical" evidence="8">
    <location>
        <begin position="408"/>
        <end position="429"/>
    </location>
</feature>
<evidence type="ECO:0000256" key="4">
    <source>
        <dbReference type="ARBA" id="ARBA00022679"/>
    </source>
</evidence>
<keyword evidence="2" id="KW-1003">Cell membrane</keyword>
<keyword evidence="4 10" id="KW-0808">Transferase</keyword>
<dbReference type="Pfam" id="PF13231">
    <property type="entry name" value="PMT_2"/>
    <property type="match status" value="1"/>
</dbReference>
<evidence type="ECO:0000256" key="1">
    <source>
        <dbReference type="ARBA" id="ARBA00004651"/>
    </source>
</evidence>
<organism evidence="10 11">
    <name type="scientific">Okeania hirsuta</name>
    <dbReference type="NCBI Taxonomy" id="1458930"/>
    <lineage>
        <taxon>Bacteria</taxon>
        <taxon>Bacillati</taxon>
        <taxon>Cyanobacteriota</taxon>
        <taxon>Cyanophyceae</taxon>
        <taxon>Oscillatoriophycideae</taxon>
        <taxon>Oscillatoriales</taxon>
        <taxon>Microcoleaceae</taxon>
        <taxon>Okeania</taxon>
    </lineage>
</organism>
<keyword evidence="5 8" id="KW-0812">Transmembrane</keyword>
<evidence type="ECO:0000313" key="11">
    <source>
        <dbReference type="Proteomes" id="UP000269154"/>
    </source>
</evidence>
<feature type="transmembrane region" description="Helical" evidence="8">
    <location>
        <begin position="261"/>
        <end position="280"/>
    </location>
</feature>
<feature type="transmembrane region" description="Helical" evidence="8">
    <location>
        <begin position="12"/>
        <end position="32"/>
    </location>
</feature>
<keyword evidence="3" id="KW-0328">Glycosyltransferase</keyword>
<dbReference type="RefSeq" id="WP_124145456.1">
    <property type="nucleotide sequence ID" value="NZ_CAWOKI010000087.1"/>
</dbReference>
<dbReference type="AlphaFoldDB" id="A0A3N6NNL4"/>
<protein>
    <submittedName>
        <fullName evidence="10">Glycosyl transferase family 39</fullName>
    </submittedName>
</protein>
<feature type="transmembrane region" description="Helical" evidence="8">
    <location>
        <begin position="118"/>
        <end position="139"/>
    </location>
</feature>
<keyword evidence="6 8" id="KW-1133">Transmembrane helix</keyword>
<feature type="transmembrane region" description="Helical" evidence="8">
    <location>
        <begin position="327"/>
        <end position="345"/>
    </location>
</feature>
<feature type="domain" description="Glycosyltransferase RgtA/B/C/D-like" evidence="9">
    <location>
        <begin position="97"/>
        <end position="229"/>
    </location>
</feature>
<feature type="transmembrane region" description="Helical" evidence="8">
    <location>
        <begin position="301"/>
        <end position="321"/>
    </location>
</feature>
<name>A0A3N6NNL4_9CYAN</name>
<feature type="transmembrane region" description="Helical" evidence="8">
    <location>
        <begin position="146"/>
        <end position="166"/>
    </location>
</feature>
<keyword evidence="7 8" id="KW-0472">Membrane</keyword>
<feature type="transmembrane region" description="Helical" evidence="8">
    <location>
        <begin position="202"/>
        <end position="232"/>
    </location>
</feature>
<proteinExistence type="predicted"/>
<dbReference type="OrthoDB" id="495800at2"/>
<dbReference type="GO" id="GO:0009103">
    <property type="term" value="P:lipopolysaccharide biosynthetic process"/>
    <property type="evidence" value="ECO:0007669"/>
    <property type="project" value="UniProtKB-ARBA"/>
</dbReference>
<dbReference type="EMBL" id="RCBY01000238">
    <property type="protein sequence ID" value="RQH27621.1"/>
    <property type="molecule type" value="Genomic_DNA"/>
</dbReference>
<evidence type="ECO:0000256" key="7">
    <source>
        <dbReference type="ARBA" id="ARBA00023136"/>
    </source>
</evidence>
<gene>
    <name evidence="10" type="ORF">D5R40_26885</name>
</gene>
<reference evidence="10 11" key="1">
    <citation type="journal article" date="2018" name="ACS Chem. Biol.">
        <title>Ketoreductase domain dysfunction expands chemodiversity: malyngamide biosynthesis in the cyanobacterium Okeania hirsuta.</title>
        <authorList>
            <person name="Moss N.A."/>
            <person name="Leao T."/>
            <person name="Rankin M."/>
            <person name="McCullough T.M."/>
            <person name="Qu P."/>
            <person name="Korobeynikov A."/>
            <person name="Smith J.L."/>
            <person name="Gerwick L."/>
            <person name="Gerwick W.H."/>
        </authorList>
    </citation>
    <scope>NUCLEOTIDE SEQUENCE [LARGE SCALE GENOMIC DNA]</scope>
    <source>
        <strain evidence="10 11">PAB10Feb10-1</strain>
    </source>
</reference>
<keyword evidence="11" id="KW-1185">Reference proteome</keyword>
<dbReference type="InterPro" id="IPR050297">
    <property type="entry name" value="LipidA_mod_glycosyltrf_83"/>
</dbReference>
<evidence type="ECO:0000256" key="8">
    <source>
        <dbReference type="SAM" id="Phobius"/>
    </source>
</evidence>
<evidence type="ECO:0000259" key="9">
    <source>
        <dbReference type="Pfam" id="PF13231"/>
    </source>
</evidence>
<accession>A0A3N6NNL4</accession>